<dbReference type="AlphaFoldDB" id="A0A2M7W0T5"/>
<comment type="similarity">
    <text evidence="1">Belongs to the eIF-2B alpha/beta/delta subunits family.</text>
</comment>
<evidence type="ECO:0000313" key="3">
    <source>
        <dbReference type="Proteomes" id="UP000228952"/>
    </source>
</evidence>
<dbReference type="PANTHER" id="PTHR43475:SF2">
    <property type="entry name" value="RIBOSE 1,5-BISPHOSPHATE ISOMERASE"/>
    <property type="match status" value="1"/>
</dbReference>
<dbReference type="GO" id="GO:0046523">
    <property type="term" value="F:S-methyl-5-thioribose-1-phosphate isomerase activity"/>
    <property type="evidence" value="ECO:0007669"/>
    <property type="project" value="TreeGrafter"/>
</dbReference>
<evidence type="ECO:0000313" key="2">
    <source>
        <dbReference type="EMBL" id="PJA12188.1"/>
    </source>
</evidence>
<proteinExistence type="inferred from homology"/>
<dbReference type="Proteomes" id="UP000228952">
    <property type="component" value="Unassembled WGS sequence"/>
</dbReference>
<dbReference type="InterPro" id="IPR042529">
    <property type="entry name" value="IF_2B-like_C"/>
</dbReference>
<dbReference type="EMBL" id="PFQB01000123">
    <property type="protein sequence ID" value="PJA12188.1"/>
    <property type="molecule type" value="Genomic_DNA"/>
</dbReference>
<sequence length="314" mass="34845">MSESVPAIIQKTIDDIIAVKIQGATNVALATFITVGEWAKATDITDMEQFRNQLGQYMSMLANARPNEPLAKNGVRFVDNQLVLQYAGLKDVKSAAKAVMELSNQYVKLLEDSKKEIVKHGVELCQHADVVFTHCHSSTAEAIIIGINDDHKIKLINTETRPLYQGRITSRNLIKAGVETIMIVDSAAAYFIADDSFLPVNVVFLGADQISVTGDALNKIGSFSMGLSAYFASKPLYVVTPSLKLDLSTIYNPIKIELRKDAEVWPEAPKELDIINPAFDIVPHQFITGFITEFGLVKPEELEDKVRRKYEWVS</sequence>
<evidence type="ECO:0000256" key="1">
    <source>
        <dbReference type="RuleBase" id="RU003814"/>
    </source>
</evidence>
<reference evidence="3" key="1">
    <citation type="submission" date="2017-09" db="EMBL/GenBank/DDBJ databases">
        <title>Depth-based differentiation of microbial function through sediment-hosted aquifers and enrichment of novel symbionts in the deep terrestrial subsurface.</title>
        <authorList>
            <person name="Probst A.J."/>
            <person name="Ladd B."/>
            <person name="Jarett J.K."/>
            <person name="Geller-Mcgrath D.E."/>
            <person name="Sieber C.M.K."/>
            <person name="Emerson J.B."/>
            <person name="Anantharaman K."/>
            <person name="Thomas B.C."/>
            <person name="Malmstrom R."/>
            <person name="Stieglmeier M."/>
            <person name="Klingl A."/>
            <person name="Woyke T."/>
            <person name="Ryan C.M."/>
            <person name="Banfield J.F."/>
        </authorList>
    </citation>
    <scope>NUCLEOTIDE SEQUENCE [LARGE SCALE GENOMIC DNA]</scope>
</reference>
<comment type="caution">
    <text evidence="2">The sequence shown here is derived from an EMBL/GenBank/DDBJ whole genome shotgun (WGS) entry which is preliminary data.</text>
</comment>
<dbReference type="InterPro" id="IPR000649">
    <property type="entry name" value="IF-2B-related"/>
</dbReference>
<dbReference type="InterPro" id="IPR027363">
    <property type="entry name" value="M1Pi_N"/>
</dbReference>
<protein>
    <recommendedName>
        <fullName evidence="4">S-methyl-5-thioribose-1-phosphate isomerase</fullName>
    </recommendedName>
</protein>
<dbReference type="GO" id="GO:0019509">
    <property type="term" value="P:L-methionine salvage from methylthioadenosine"/>
    <property type="evidence" value="ECO:0007669"/>
    <property type="project" value="TreeGrafter"/>
</dbReference>
<evidence type="ECO:0008006" key="4">
    <source>
        <dbReference type="Google" id="ProtNLM"/>
    </source>
</evidence>
<dbReference type="Gene3D" id="1.20.120.420">
    <property type="entry name" value="translation initiation factor eif-2b, domain 1"/>
    <property type="match status" value="1"/>
</dbReference>
<dbReference type="SUPFAM" id="SSF100950">
    <property type="entry name" value="NagB/RpiA/CoA transferase-like"/>
    <property type="match status" value="1"/>
</dbReference>
<dbReference type="PANTHER" id="PTHR43475">
    <property type="entry name" value="METHYLTHIORIBOSE-1-PHOSPHATE ISOMERASE"/>
    <property type="match status" value="1"/>
</dbReference>
<dbReference type="Gene3D" id="3.40.50.10470">
    <property type="entry name" value="Translation initiation factor eif-2b, domain 2"/>
    <property type="match status" value="1"/>
</dbReference>
<organism evidence="2 3">
    <name type="scientific">Candidatus Dojkabacteria bacterium CG_4_10_14_0_2_um_filter_Dojkabacteria_WS6_41_15</name>
    <dbReference type="NCBI Taxonomy" id="2014249"/>
    <lineage>
        <taxon>Bacteria</taxon>
        <taxon>Candidatus Dojkabacteria</taxon>
    </lineage>
</organism>
<dbReference type="InterPro" id="IPR037171">
    <property type="entry name" value="NagB/RpiA_transferase-like"/>
</dbReference>
<accession>A0A2M7W0T5</accession>
<dbReference type="Pfam" id="PF01008">
    <property type="entry name" value="IF-2B"/>
    <property type="match status" value="1"/>
</dbReference>
<gene>
    <name evidence="2" type="ORF">COX64_04980</name>
</gene>
<name>A0A2M7W0T5_9BACT</name>